<gene>
    <name evidence="1" type="ORF">MEUPH1_LOCUS16159</name>
</gene>
<sequence>MNQMMDISTIQEDNQLLQKITKYYCDNSIENNPKNVNNLMDFNIPIQQILPNDIVNSSNLKSDVDENGIKRKQFQNDLSLCEKLKKQKII</sequence>
<comment type="caution">
    <text evidence="1">The sequence shown here is derived from an EMBL/GenBank/DDBJ whole genome shotgun (WGS) entry which is preliminary data.</text>
</comment>
<dbReference type="Proteomes" id="UP001160148">
    <property type="component" value="Unassembled WGS sequence"/>
</dbReference>
<accession>A0AAV0WZB3</accession>
<keyword evidence="2" id="KW-1185">Reference proteome</keyword>
<evidence type="ECO:0000313" key="2">
    <source>
        <dbReference type="Proteomes" id="UP001160148"/>
    </source>
</evidence>
<name>A0AAV0WZB3_9HEMI</name>
<dbReference type="EMBL" id="CARXXK010000003">
    <property type="protein sequence ID" value="CAI6360917.1"/>
    <property type="molecule type" value="Genomic_DNA"/>
</dbReference>
<dbReference type="AlphaFoldDB" id="A0AAV0WZB3"/>
<protein>
    <submittedName>
        <fullName evidence="1">Uncharacterized protein</fullName>
    </submittedName>
</protein>
<proteinExistence type="predicted"/>
<organism evidence="1 2">
    <name type="scientific">Macrosiphum euphorbiae</name>
    <name type="common">potato aphid</name>
    <dbReference type="NCBI Taxonomy" id="13131"/>
    <lineage>
        <taxon>Eukaryota</taxon>
        <taxon>Metazoa</taxon>
        <taxon>Ecdysozoa</taxon>
        <taxon>Arthropoda</taxon>
        <taxon>Hexapoda</taxon>
        <taxon>Insecta</taxon>
        <taxon>Pterygota</taxon>
        <taxon>Neoptera</taxon>
        <taxon>Paraneoptera</taxon>
        <taxon>Hemiptera</taxon>
        <taxon>Sternorrhyncha</taxon>
        <taxon>Aphidomorpha</taxon>
        <taxon>Aphidoidea</taxon>
        <taxon>Aphididae</taxon>
        <taxon>Macrosiphini</taxon>
        <taxon>Macrosiphum</taxon>
    </lineage>
</organism>
<evidence type="ECO:0000313" key="1">
    <source>
        <dbReference type="EMBL" id="CAI6360917.1"/>
    </source>
</evidence>
<reference evidence="1 2" key="1">
    <citation type="submission" date="2023-01" db="EMBL/GenBank/DDBJ databases">
        <authorList>
            <person name="Whitehead M."/>
        </authorList>
    </citation>
    <scope>NUCLEOTIDE SEQUENCE [LARGE SCALE GENOMIC DNA]</scope>
</reference>